<sequence length="433" mass="47866">MAMADRRIAGVQRLIRHVAEVAPLDLSVRLWDGSVLPLGPGAGAGLMLVVSSPAALTRLVRRPRLTTVVELIAEGAIDLEGGTLLDLAARIEGSTRGMARRIDKMLAARALLPFLFGPGGAGQGHAYAGAQAEKHGRGRDDRALVQFHYDLSNAFYALFLDPEMVYSCAYFPDWSADIATAQKAKLEMICRKLRLRPGERMLDIGCGWGGLVCHAAQHHGVKAHGVTLSRAQHDFAVEKVRRLGLQDRVTIELRDFRDLAGLEFEKIASIGMYEHVGLANREGYFAQIRALLRPRGIYLHHAITRPAKRDARAFRRKRPEYSAVVNYVFPGSELDHIGNTVQDLERSGFEVHDVEGWREHYGRTCRLWTERLYANRAAAEAEVGAARTRLWLLYLAGVCLGFERGTIGIFQTVATKRARGAAGLPPTRADLYA</sequence>
<keyword evidence="4" id="KW-0949">S-adenosyl-L-methionine</keyword>
<dbReference type="EC" id="2.1.1.79" evidence="6"/>
<comment type="caution">
    <text evidence="6">The sequence shown here is derived from an EMBL/GenBank/DDBJ whole genome shotgun (WGS) entry which is preliminary data.</text>
</comment>
<dbReference type="GO" id="GO:0008610">
    <property type="term" value="P:lipid biosynthetic process"/>
    <property type="evidence" value="ECO:0007669"/>
    <property type="project" value="InterPro"/>
</dbReference>
<dbReference type="SUPFAM" id="SSF53335">
    <property type="entry name" value="S-adenosyl-L-methionine-dependent methyltransferases"/>
    <property type="match status" value="1"/>
</dbReference>
<gene>
    <name evidence="6" type="ORF">FHS88_000763</name>
</gene>
<evidence type="ECO:0000256" key="1">
    <source>
        <dbReference type="ARBA" id="ARBA00010815"/>
    </source>
</evidence>
<dbReference type="Pfam" id="PF02353">
    <property type="entry name" value="CMAS"/>
    <property type="match status" value="1"/>
</dbReference>
<evidence type="ECO:0000313" key="7">
    <source>
        <dbReference type="Proteomes" id="UP000562254"/>
    </source>
</evidence>
<keyword evidence="5" id="KW-0443">Lipid metabolism</keyword>
<dbReference type="InterPro" id="IPR050723">
    <property type="entry name" value="CFA/CMAS"/>
</dbReference>
<proteinExistence type="inferred from homology"/>
<dbReference type="CDD" id="cd02440">
    <property type="entry name" value="AdoMet_MTases"/>
    <property type="match status" value="1"/>
</dbReference>
<name>A0A840XWW1_9PROT</name>
<dbReference type="GO" id="GO:0032259">
    <property type="term" value="P:methylation"/>
    <property type="evidence" value="ECO:0007669"/>
    <property type="project" value="UniProtKB-KW"/>
</dbReference>
<evidence type="ECO:0000256" key="5">
    <source>
        <dbReference type="ARBA" id="ARBA00023098"/>
    </source>
</evidence>
<evidence type="ECO:0000313" key="6">
    <source>
        <dbReference type="EMBL" id="MBB5688647.1"/>
    </source>
</evidence>
<accession>A0A840XWW1</accession>
<protein>
    <submittedName>
        <fullName evidence="6">Cyclopropane-fatty-acyl-phospholipid synthase</fullName>
        <ecNumber evidence="6">2.1.1.79</ecNumber>
    </submittedName>
</protein>
<comment type="similarity">
    <text evidence="1">Belongs to the CFA/CMAS family.</text>
</comment>
<dbReference type="PANTHER" id="PTHR43667:SF1">
    <property type="entry name" value="CYCLOPROPANE-FATTY-ACYL-PHOSPHOLIPID SYNTHASE"/>
    <property type="match status" value="1"/>
</dbReference>
<evidence type="ECO:0000256" key="4">
    <source>
        <dbReference type="ARBA" id="ARBA00022691"/>
    </source>
</evidence>
<organism evidence="6 7">
    <name type="scientific">Neoroseomonas alkaliterrae</name>
    <dbReference type="NCBI Taxonomy" id="1452450"/>
    <lineage>
        <taxon>Bacteria</taxon>
        <taxon>Pseudomonadati</taxon>
        <taxon>Pseudomonadota</taxon>
        <taxon>Alphaproteobacteria</taxon>
        <taxon>Acetobacterales</taxon>
        <taxon>Acetobacteraceae</taxon>
        <taxon>Neoroseomonas</taxon>
    </lineage>
</organism>
<dbReference type="EMBL" id="JACIJE010000002">
    <property type="protein sequence ID" value="MBB5688647.1"/>
    <property type="molecule type" value="Genomic_DNA"/>
</dbReference>
<dbReference type="Gene3D" id="3.40.50.150">
    <property type="entry name" value="Vaccinia Virus protein VP39"/>
    <property type="match status" value="1"/>
</dbReference>
<dbReference type="Proteomes" id="UP000562254">
    <property type="component" value="Unassembled WGS sequence"/>
</dbReference>
<dbReference type="PANTHER" id="PTHR43667">
    <property type="entry name" value="CYCLOPROPANE-FATTY-ACYL-PHOSPHOLIPID SYNTHASE"/>
    <property type="match status" value="1"/>
</dbReference>
<dbReference type="RefSeq" id="WP_184481488.1">
    <property type="nucleotide sequence ID" value="NZ_JAAEDJ010000024.1"/>
</dbReference>
<reference evidence="6 7" key="1">
    <citation type="submission" date="2020-08" db="EMBL/GenBank/DDBJ databases">
        <title>Genomic Encyclopedia of Type Strains, Phase IV (KMG-IV): sequencing the most valuable type-strain genomes for metagenomic binning, comparative biology and taxonomic classification.</title>
        <authorList>
            <person name="Goeker M."/>
        </authorList>
    </citation>
    <scope>NUCLEOTIDE SEQUENCE [LARGE SCALE GENOMIC DNA]</scope>
    <source>
        <strain evidence="6 7">DSM 25895</strain>
    </source>
</reference>
<keyword evidence="2 6" id="KW-0489">Methyltransferase</keyword>
<dbReference type="InterPro" id="IPR003333">
    <property type="entry name" value="CMAS"/>
</dbReference>
<evidence type="ECO:0000256" key="3">
    <source>
        <dbReference type="ARBA" id="ARBA00022679"/>
    </source>
</evidence>
<dbReference type="GO" id="GO:0008825">
    <property type="term" value="F:cyclopropane-fatty-acyl-phospholipid synthase activity"/>
    <property type="evidence" value="ECO:0007669"/>
    <property type="project" value="UniProtKB-EC"/>
</dbReference>
<dbReference type="PIRSF" id="PIRSF003085">
    <property type="entry name" value="CMAS"/>
    <property type="match status" value="1"/>
</dbReference>
<dbReference type="AlphaFoldDB" id="A0A840XWW1"/>
<keyword evidence="3 6" id="KW-0808">Transferase</keyword>
<dbReference type="InterPro" id="IPR029063">
    <property type="entry name" value="SAM-dependent_MTases_sf"/>
</dbReference>
<evidence type="ECO:0000256" key="2">
    <source>
        <dbReference type="ARBA" id="ARBA00022603"/>
    </source>
</evidence>
<keyword evidence="7" id="KW-1185">Reference proteome</keyword>